<dbReference type="EMBL" id="GG738928">
    <property type="protein sequence ID" value="EFC36617.1"/>
    <property type="molecule type" value="Genomic_DNA"/>
</dbReference>
<protein>
    <submittedName>
        <fullName evidence="2">Predicted protein</fullName>
    </submittedName>
</protein>
<dbReference type="RefSeq" id="XP_002669361.1">
    <property type="nucleotide sequence ID" value="XM_002669315.1"/>
</dbReference>
<evidence type="ECO:0000313" key="3">
    <source>
        <dbReference type="Proteomes" id="UP000006671"/>
    </source>
</evidence>
<evidence type="ECO:0000313" key="2">
    <source>
        <dbReference type="EMBL" id="EFC36617.1"/>
    </source>
</evidence>
<dbReference type="AlphaFoldDB" id="D2W2W1"/>
<gene>
    <name evidence="2" type="ORF">NAEGRDRAFT_75732</name>
</gene>
<dbReference type="KEGG" id="ngr:NAEGRDRAFT_75732"/>
<dbReference type="Proteomes" id="UP000006671">
    <property type="component" value="Unassembled WGS sequence"/>
</dbReference>
<keyword evidence="3" id="KW-1185">Reference proteome</keyword>
<organism evidence="3">
    <name type="scientific">Naegleria gruberi</name>
    <name type="common">Amoeba</name>
    <dbReference type="NCBI Taxonomy" id="5762"/>
    <lineage>
        <taxon>Eukaryota</taxon>
        <taxon>Discoba</taxon>
        <taxon>Heterolobosea</taxon>
        <taxon>Tetramitia</taxon>
        <taxon>Eutetramitia</taxon>
        <taxon>Vahlkampfiidae</taxon>
        <taxon>Naegleria</taxon>
    </lineage>
</organism>
<dbReference type="GeneID" id="8859898"/>
<feature type="region of interest" description="Disordered" evidence="1">
    <location>
        <begin position="38"/>
        <end position="59"/>
    </location>
</feature>
<dbReference type="VEuPathDB" id="AmoebaDB:NAEGRDRAFT_75732"/>
<dbReference type="InParanoid" id="D2W2W1"/>
<sequence>MTPQVDEEFNDDYQEYVTDEEEKYGFWYYGDLADLNIADSDDDDEEDFDDIYYENDDDDSDTKCQRVVLSNDKLLKCEQLERSKQDPKAPWTVSLIHATSRYRLFFIDGIRDYFYMLCTLKWVLVSFEELFNGKERNGVEFNRILCGSAKDTIFEMSDGSLYGFHKSFRVPYCWEKLELMSRQIEMISATMYSDEICFVKEDEPSTLYLYSRPQAQTFKIPTFVKIAKLFSPYNHVIIDSENRYLKLLEDNSSLEYISTPFEKISPIKQLVGSYFFSIALLENGTVWARGDIQVFTRYNDTYYQIDISLPNIVSVNAFGLYGVISTPSFHIVFGNVHVDNIQRMKLKRHNIKMKNLNIIETENKYFSVEGSENMFVYRKTHNPILLFSKQGLQLFRIRLCESLQSSVYYDISFKCLSYSLYDN</sequence>
<accession>D2W2W1</accession>
<dbReference type="InterPro" id="IPR009091">
    <property type="entry name" value="RCC1/BLIP-II"/>
</dbReference>
<name>D2W2W1_NAEGR</name>
<feature type="compositionally biased region" description="Acidic residues" evidence="1">
    <location>
        <begin position="39"/>
        <end position="59"/>
    </location>
</feature>
<reference evidence="2 3" key="1">
    <citation type="journal article" date="2010" name="Cell">
        <title>The genome of Naegleria gruberi illuminates early eukaryotic versatility.</title>
        <authorList>
            <person name="Fritz-Laylin L.K."/>
            <person name="Prochnik S.E."/>
            <person name="Ginger M.L."/>
            <person name="Dacks J.B."/>
            <person name="Carpenter M.L."/>
            <person name="Field M.C."/>
            <person name="Kuo A."/>
            <person name="Paredez A."/>
            <person name="Chapman J."/>
            <person name="Pham J."/>
            <person name="Shu S."/>
            <person name="Neupane R."/>
            <person name="Cipriano M."/>
            <person name="Mancuso J."/>
            <person name="Tu H."/>
            <person name="Salamov A."/>
            <person name="Lindquist E."/>
            <person name="Shapiro H."/>
            <person name="Lucas S."/>
            <person name="Grigoriev I.V."/>
            <person name="Cande W.Z."/>
            <person name="Fulton C."/>
            <person name="Rokhsar D.S."/>
            <person name="Dawson S.C."/>
        </authorList>
    </citation>
    <scope>NUCLEOTIDE SEQUENCE [LARGE SCALE GENOMIC DNA]</scope>
    <source>
        <strain evidence="2 3">NEG-M</strain>
    </source>
</reference>
<proteinExistence type="predicted"/>
<evidence type="ECO:0000256" key="1">
    <source>
        <dbReference type="SAM" id="MobiDB-lite"/>
    </source>
</evidence>
<dbReference type="SUPFAM" id="SSF50985">
    <property type="entry name" value="RCC1/BLIP-II"/>
    <property type="match status" value="1"/>
</dbReference>